<evidence type="ECO:0000256" key="1">
    <source>
        <dbReference type="ARBA" id="ARBA00038362"/>
    </source>
</evidence>
<reference evidence="2" key="1">
    <citation type="submission" date="2015-06" db="UniProtKB">
        <authorList>
            <consortium name="EnsemblPlants"/>
        </authorList>
    </citation>
    <scope>IDENTIFICATION</scope>
</reference>
<dbReference type="PANTHER" id="PTHR48100:SF6">
    <property type="entry name" value="PHOSPHOGLYCERATE MUTASE-LIKE PROTEIN"/>
    <property type="match status" value="1"/>
</dbReference>
<dbReference type="InterPro" id="IPR029033">
    <property type="entry name" value="His_PPase_superfam"/>
</dbReference>
<dbReference type="GO" id="GO:0016791">
    <property type="term" value="F:phosphatase activity"/>
    <property type="evidence" value="ECO:0007669"/>
    <property type="project" value="TreeGrafter"/>
</dbReference>
<evidence type="ECO:0008006" key="3">
    <source>
        <dbReference type="Google" id="ProtNLM"/>
    </source>
</evidence>
<dbReference type="Gene3D" id="3.40.50.1240">
    <property type="entry name" value="Phosphoglycerate mutase-like"/>
    <property type="match status" value="1"/>
</dbReference>
<evidence type="ECO:0000313" key="2">
    <source>
        <dbReference type="EnsemblPlants" id="EMT17472"/>
    </source>
</evidence>
<dbReference type="PANTHER" id="PTHR48100">
    <property type="entry name" value="BROAD-SPECIFICITY PHOSPHATASE YOR283W-RELATED"/>
    <property type="match status" value="1"/>
</dbReference>
<name>N1R203_AEGTA</name>
<dbReference type="AlphaFoldDB" id="N1R203"/>
<dbReference type="SUPFAM" id="SSF53254">
    <property type="entry name" value="Phosphoglycerate mutase-like"/>
    <property type="match status" value="1"/>
</dbReference>
<dbReference type="CDD" id="cd07067">
    <property type="entry name" value="HP_PGM_like"/>
    <property type="match status" value="1"/>
</dbReference>
<comment type="similarity">
    <text evidence="1">Belongs to the phosphoglycerate mutase family.</text>
</comment>
<sequence>MATGPCAWFRLCQGKIKQPKRTPLTACSTTTAAAAALRLAPPQVRHAQGFHNAAEESDIIDHTSPALLDAQLTPLGWSQVDCLREHVTKSGLAKKIELVIVSPLMRTMQTAVGVFGGGNYTDGIKNDEDVLWGPDVIETDESVVARGMNLFDWLWTREEKEIAIVTHCGFLYHTLNTYGKGCHPTVAEELGKVFANCELRSMVLVDRSKLGSDTSRYNFAGKIPAGLDMPSDVADKKQAEEASKN</sequence>
<dbReference type="InterPro" id="IPR050275">
    <property type="entry name" value="PGM_Phosphatase"/>
</dbReference>
<dbReference type="InterPro" id="IPR013078">
    <property type="entry name" value="His_Pase_superF_clade-1"/>
</dbReference>
<protein>
    <recommendedName>
        <fullName evidence="3">Phosphoglycerate mutase-like protein</fullName>
    </recommendedName>
</protein>
<organism evidence="2">
    <name type="scientific">Aegilops tauschii</name>
    <name type="common">Tausch's goatgrass</name>
    <name type="synonym">Aegilops squarrosa</name>
    <dbReference type="NCBI Taxonomy" id="37682"/>
    <lineage>
        <taxon>Eukaryota</taxon>
        <taxon>Viridiplantae</taxon>
        <taxon>Streptophyta</taxon>
        <taxon>Embryophyta</taxon>
        <taxon>Tracheophyta</taxon>
        <taxon>Spermatophyta</taxon>
        <taxon>Magnoliopsida</taxon>
        <taxon>Liliopsida</taxon>
        <taxon>Poales</taxon>
        <taxon>Poaceae</taxon>
        <taxon>BOP clade</taxon>
        <taxon>Pooideae</taxon>
        <taxon>Triticodae</taxon>
        <taxon>Triticeae</taxon>
        <taxon>Triticinae</taxon>
        <taxon>Aegilops</taxon>
    </lineage>
</organism>
<dbReference type="EnsemblPlants" id="EMT17472">
    <property type="protein sequence ID" value="EMT17472"/>
    <property type="gene ID" value="F775_05597"/>
</dbReference>
<accession>N1R203</accession>
<dbReference type="GO" id="GO:0005737">
    <property type="term" value="C:cytoplasm"/>
    <property type="evidence" value="ECO:0007669"/>
    <property type="project" value="TreeGrafter"/>
</dbReference>
<proteinExistence type="inferred from homology"/>
<dbReference type="ExpressionAtlas" id="N1R203">
    <property type="expression patterns" value="baseline"/>
</dbReference>